<keyword evidence="3" id="KW-1185">Reference proteome</keyword>
<dbReference type="Proteomes" id="UP000187455">
    <property type="component" value="Unassembled WGS sequence"/>
</dbReference>
<accession>A0A1R0H926</accession>
<dbReference type="Pfam" id="PF11223">
    <property type="entry name" value="DUF3020"/>
    <property type="match status" value="1"/>
</dbReference>
<evidence type="ECO:0000313" key="3">
    <source>
        <dbReference type="Proteomes" id="UP000187455"/>
    </source>
</evidence>
<dbReference type="STRING" id="133383.A0A1R0H926"/>
<dbReference type="AlphaFoldDB" id="A0A1R0H926"/>
<reference evidence="2 3" key="1">
    <citation type="journal article" date="2016" name="Mol. Biol. Evol.">
        <title>Genome-Wide Survey of Gut Fungi (Harpellales) Reveals the First Horizontally Transferred Ubiquitin Gene from a Mosquito Host.</title>
        <authorList>
            <person name="Wang Y."/>
            <person name="White M.M."/>
            <person name="Kvist S."/>
            <person name="Moncalvo J.M."/>
        </authorList>
    </citation>
    <scope>NUCLEOTIDE SEQUENCE [LARGE SCALE GENOMIC DNA]</scope>
    <source>
        <strain evidence="2 3">ALG-7-W6</strain>
    </source>
</reference>
<name>A0A1R0H926_9FUNG</name>
<dbReference type="EMBL" id="LSSL01000043">
    <property type="protein sequence ID" value="OLY85665.1"/>
    <property type="molecule type" value="Genomic_DNA"/>
</dbReference>
<feature type="domain" description="DUF3020" evidence="1">
    <location>
        <begin position="57"/>
        <end position="104"/>
    </location>
</feature>
<evidence type="ECO:0000313" key="2">
    <source>
        <dbReference type="EMBL" id="OLY85665.1"/>
    </source>
</evidence>
<proteinExistence type="predicted"/>
<evidence type="ECO:0000259" key="1">
    <source>
        <dbReference type="Pfam" id="PF11223"/>
    </source>
</evidence>
<protein>
    <recommendedName>
        <fullName evidence="1">DUF3020 domain-containing protein</fullName>
    </recommendedName>
</protein>
<organism evidence="2 3">
    <name type="scientific">Smittium mucronatum</name>
    <dbReference type="NCBI Taxonomy" id="133383"/>
    <lineage>
        <taxon>Eukaryota</taxon>
        <taxon>Fungi</taxon>
        <taxon>Fungi incertae sedis</taxon>
        <taxon>Zoopagomycota</taxon>
        <taxon>Kickxellomycotina</taxon>
        <taxon>Harpellomycetes</taxon>
        <taxon>Harpellales</taxon>
        <taxon>Legeriomycetaceae</taxon>
        <taxon>Smittium</taxon>
    </lineage>
</organism>
<gene>
    <name evidence="2" type="ORF">AYI68_g137</name>
</gene>
<sequence length="289" mass="33704">MEMFKKSVVKENQYSLPQDENYRCLRFLDHNEQVCISDKGPGTKDKIDQDSRIRRENRERKKKWRMLNVEKNKNIDLRCRVNKRASKLFGPHSSPEKTAWVNQEIKKRQLKRIEKEKVKIFNNPASSSPSPHHPHIYRESRMVLMNSSASMKLNYSNSSTDSNCNSNCCFCCEYLVEDPADSNLNFDSIAKYRKPQHSGSCSKEGIYEGTTRVYRSSSSHSSHNQKSYKNIKDDIKMEQSINTFDCNIHYKRGLNNRQKLQGFNNRVTLPSIWSIIPPSIMKRVGSKLL</sequence>
<dbReference type="OrthoDB" id="5595797at2759"/>
<dbReference type="InterPro" id="IPR021386">
    <property type="entry name" value="SPP41_DUF3020"/>
</dbReference>
<comment type="caution">
    <text evidence="2">The sequence shown here is derived from an EMBL/GenBank/DDBJ whole genome shotgun (WGS) entry which is preliminary data.</text>
</comment>